<dbReference type="Gene3D" id="2.80.10.50">
    <property type="match status" value="1"/>
</dbReference>
<keyword evidence="1" id="KW-0732">Signal</keyword>
<dbReference type="KEGG" id="eus:EUTSA_v10027937mg"/>
<dbReference type="InterPro" id="IPR011065">
    <property type="entry name" value="Kunitz_inhibitor_STI-like_sf"/>
</dbReference>
<evidence type="ECO:0000313" key="2">
    <source>
        <dbReference type="EMBL" id="ESQ46706.1"/>
    </source>
</evidence>
<feature type="chain" id="PRO_5004722576" evidence="1">
    <location>
        <begin position="28"/>
        <end position="203"/>
    </location>
</feature>
<gene>
    <name evidence="2" type="ORF">EUTSA_v10027937mg</name>
</gene>
<evidence type="ECO:0000256" key="1">
    <source>
        <dbReference type="SAM" id="SignalP"/>
    </source>
</evidence>
<dbReference type="SUPFAM" id="SSF50386">
    <property type="entry name" value="STI-like"/>
    <property type="match status" value="1"/>
</dbReference>
<reference evidence="2 3" key="1">
    <citation type="journal article" date="2013" name="Front. Plant Sci.">
        <title>The Reference Genome of the Halophytic Plant Eutrema salsugineum.</title>
        <authorList>
            <person name="Yang R."/>
            <person name="Jarvis D.E."/>
            <person name="Chen H."/>
            <person name="Beilstein M.A."/>
            <person name="Grimwood J."/>
            <person name="Jenkins J."/>
            <person name="Shu S."/>
            <person name="Prochnik S."/>
            <person name="Xin M."/>
            <person name="Ma C."/>
            <person name="Schmutz J."/>
            <person name="Wing R.A."/>
            <person name="Mitchell-Olds T."/>
            <person name="Schumaker K.S."/>
            <person name="Wang X."/>
        </authorList>
    </citation>
    <scope>NUCLEOTIDE SEQUENCE [LARGE SCALE GENOMIC DNA]</scope>
</reference>
<dbReference type="SMART" id="SM00452">
    <property type="entry name" value="STI"/>
    <property type="match status" value="1"/>
</dbReference>
<dbReference type="Gramene" id="ESQ46706">
    <property type="protein sequence ID" value="ESQ46706"/>
    <property type="gene ID" value="EUTSA_v10027937mg"/>
</dbReference>
<dbReference type="CDD" id="cd23369">
    <property type="entry name" value="beta-trefoil_STI_AtKTI6-like"/>
    <property type="match status" value="1"/>
</dbReference>
<protein>
    <submittedName>
        <fullName evidence="2">Uncharacterized protein</fullName>
    </submittedName>
</protein>
<accession>V4NK30</accession>
<dbReference type="GO" id="GO:0004866">
    <property type="term" value="F:endopeptidase inhibitor activity"/>
    <property type="evidence" value="ECO:0007669"/>
    <property type="project" value="InterPro"/>
</dbReference>
<dbReference type="EMBL" id="KI517416">
    <property type="protein sequence ID" value="ESQ46706.1"/>
    <property type="molecule type" value="Genomic_DNA"/>
</dbReference>
<dbReference type="PANTHER" id="PTHR33107:SF35">
    <property type="entry name" value="KUNITZ TRYPSIN INHIBITOR 6-RELATED"/>
    <property type="match status" value="1"/>
</dbReference>
<organism evidence="2 3">
    <name type="scientific">Eutrema salsugineum</name>
    <name type="common">Saltwater cress</name>
    <name type="synonym">Sisymbrium salsugineum</name>
    <dbReference type="NCBI Taxonomy" id="72664"/>
    <lineage>
        <taxon>Eukaryota</taxon>
        <taxon>Viridiplantae</taxon>
        <taxon>Streptophyta</taxon>
        <taxon>Embryophyta</taxon>
        <taxon>Tracheophyta</taxon>
        <taxon>Spermatophyta</taxon>
        <taxon>Magnoliopsida</taxon>
        <taxon>eudicotyledons</taxon>
        <taxon>Gunneridae</taxon>
        <taxon>Pentapetalae</taxon>
        <taxon>rosids</taxon>
        <taxon>malvids</taxon>
        <taxon>Brassicales</taxon>
        <taxon>Brassicaceae</taxon>
        <taxon>Eutremeae</taxon>
        <taxon>Eutrema</taxon>
    </lineage>
</organism>
<dbReference type="OMA" id="EYKMWIC"/>
<proteinExistence type="predicted"/>
<dbReference type="InterPro" id="IPR002160">
    <property type="entry name" value="Prot_inh_Kunz-lg"/>
</dbReference>
<name>V4NK30_EUTSA</name>
<sequence length="203" mass="22766">MKTSAIFFFLLTVIAITTFGGGGVVSGQEENYAVYDADGQKVKTNVPYYVSFMTIEYGMWICRMRLGSVDPESCPGQQPVMFTDPNIAPTPVMFVLPSSNSSSSDRVVINESTDLSIKFATPGPCGESPFWRVVNGEVFLSGTELSSDSTFTIQRTDQYYKFTFGNGFDQRSINLSNEQKSKLLWKRYLGPEMEIYFYRATLK</sequence>
<feature type="signal peptide" evidence="1">
    <location>
        <begin position="1"/>
        <end position="27"/>
    </location>
</feature>
<dbReference type="Proteomes" id="UP000030689">
    <property type="component" value="Unassembled WGS sequence"/>
</dbReference>
<dbReference type="AlphaFoldDB" id="V4NK30"/>
<keyword evidence="3" id="KW-1185">Reference proteome</keyword>
<dbReference type="OrthoDB" id="1025750at2759"/>
<dbReference type="PANTHER" id="PTHR33107">
    <property type="entry name" value="KUNITZ TRYPSIN INHIBITOR 2"/>
    <property type="match status" value="1"/>
</dbReference>
<dbReference type="MEROPS" id="I03.017"/>
<dbReference type="Pfam" id="PF00197">
    <property type="entry name" value="Kunitz_legume"/>
    <property type="match status" value="1"/>
</dbReference>
<evidence type="ECO:0000313" key="3">
    <source>
        <dbReference type="Proteomes" id="UP000030689"/>
    </source>
</evidence>